<feature type="signal peptide" evidence="1">
    <location>
        <begin position="1"/>
        <end position="21"/>
    </location>
</feature>
<protein>
    <submittedName>
        <fullName evidence="2">Uncharacterized protein</fullName>
    </submittedName>
</protein>
<gene>
    <name evidence="2" type="ORF">B0H17DRAFT_1012383</name>
</gene>
<organism evidence="2 3">
    <name type="scientific">Mycena rosella</name>
    <name type="common">Pink bonnet</name>
    <name type="synonym">Agaricus rosellus</name>
    <dbReference type="NCBI Taxonomy" id="1033263"/>
    <lineage>
        <taxon>Eukaryota</taxon>
        <taxon>Fungi</taxon>
        <taxon>Dikarya</taxon>
        <taxon>Basidiomycota</taxon>
        <taxon>Agaricomycotina</taxon>
        <taxon>Agaricomycetes</taxon>
        <taxon>Agaricomycetidae</taxon>
        <taxon>Agaricales</taxon>
        <taxon>Marasmiineae</taxon>
        <taxon>Mycenaceae</taxon>
        <taxon>Mycena</taxon>
    </lineage>
</organism>
<accession>A0AAD7DDE5</accession>
<keyword evidence="1" id="KW-0732">Signal</keyword>
<evidence type="ECO:0000256" key="1">
    <source>
        <dbReference type="SAM" id="SignalP"/>
    </source>
</evidence>
<dbReference type="EMBL" id="JARKIE010000075">
    <property type="protein sequence ID" value="KAJ7689019.1"/>
    <property type="molecule type" value="Genomic_DNA"/>
</dbReference>
<sequence>MQFSKSTQLVAIALCTLQASAGPLSAPSTNNNTLATRATAVRIGALQSDGSTVAWVAGVSQCSASLIKQDPGNFCELDFTLDGLSGQFTVEGCGGPLWLERDGSFYANCPSYSEAGACGVTTEWSCS</sequence>
<evidence type="ECO:0000313" key="2">
    <source>
        <dbReference type="EMBL" id="KAJ7689019.1"/>
    </source>
</evidence>
<reference evidence="2" key="1">
    <citation type="submission" date="2023-03" db="EMBL/GenBank/DDBJ databases">
        <title>Massive genome expansion in bonnet fungi (Mycena s.s.) driven by repeated elements and novel gene families across ecological guilds.</title>
        <authorList>
            <consortium name="Lawrence Berkeley National Laboratory"/>
            <person name="Harder C.B."/>
            <person name="Miyauchi S."/>
            <person name="Viragh M."/>
            <person name="Kuo A."/>
            <person name="Thoen E."/>
            <person name="Andreopoulos B."/>
            <person name="Lu D."/>
            <person name="Skrede I."/>
            <person name="Drula E."/>
            <person name="Henrissat B."/>
            <person name="Morin E."/>
            <person name="Kohler A."/>
            <person name="Barry K."/>
            <person name="LaButti K."/>
            <person name="Morin E."/>
            <person name="Salamov A."/>
            <person name="Lipzen A."/>
            <person name="Mereny Z."/>
            <person name="Hegedus B."/>
            <person name="Baldrian P."/>
            <person name="Stursova M."/>
            <person name="Weitz H."/>
            <person name="Taylor A."/>
            <person name="Grigoriev I.V."/>
            <person name="Nagy L.G."/>
            <person name="Martin F."/>
            <person name="Kauserud H."/>
        </authorList>
    </citation>
    <scope>NUCLEOTIDE SEQUENCE</scope>
    <source>
        <strain evidence="2">CBHHK067</strain>
    </source>
</reference>
<evidence type="ECO:0000313" key="3">
    <source>
        <dbReference type="Proteomes" id="UP001221757"/>
    </source>
</evidence>
<dbReference type="Proteomes" id="UP001221757">
    <property type="component" value="Unassembled WGS sequence"/>
</dbReference>
<proteinExistence type="predicted"/>
<keyword evidence="3" id="KW-1185">Reference proteome</keyword>
<feature type="chain" id="PRO_5042016291" evidence="1">
    <location>
        <begin position="22"/>
        <end position="127"/>
    </location>
</feature>
<name>A0AAD7DDE5_MYCRO</name>
<dbReference type="AlphaFoldDB" id="A0AAD7DDE5"/>
<comment type="caution">
    <text evidence="2">The sequence shown here is derived from an EMBL/GenBank/DDBJ whole genome shotgun (WGS) entry which is preliminary data.</text>
</comment>